<name>A0A1J1IHT9_9DIPT</name>
<dbReference type="OrthoDB" id="10263628at2759"/>
<reference evidence="5 6" key="1">
    <citation type="submission" date="2015-04" db="EMBL/GenBank/DDBJ databases">
        <authorList>
            <person name="Syromyatnikov M.Y."/>
            <person name="Popov V.N."/>
        </authorList>
    </citation>
    <scope>NUCLEOTIDE SEQUENCE [LARGE SCALE GENOMIC DNA]</scope>
</reference>
<dbReference type="InterPro" id="IPR039785">
    <property type="entry name" value="MINY3/4"/>
</dbReference>
<comment type="similarity">
    <text evidence="1 2">Belongs to the MINDY deubiquitinase family. FAM188 subfamily.</text>
</comment>
<keyword evidence="2" id="KW-0645">Protease</keyword>
<evidence type="ECO:0000313" key="5">
    <source>
        <dbReference type="EMBL" id="CRK99330.1"/>
    </source>
</evidence>
<proteinExistence type="inferred from homology"/>
<dbReference type="GO" id="GO:0071108">
    <property type="term" value="P:protein K48-linked deubiquitination"/>
    <property type="evidence" value="ECO:0007669"/>
    <property type="project" value="InterPro"/>
</dbReference>
<dbReference type="EMBL" id="CVRI01000050">
    <property type="protein sequence ID" value="CRK99330.1"/>
    <property type="molecule type" value="Genomic_DNA"/>
</dbReference>
<dbReference type="InterPro" id="IPR025257">
    <property type="entry name" value="MINDY-3/4_CD"/>
</dbReference>
<feature type="domain" description="Deubiquitinating enzyme MINDY-3/4 conserved" evidence="4">
    <location>
        <begin position="21"/>
        <end position="382"/>
    </location>
</feature>
<evidence type="ECO:0000259" key="4">
    <source>
        <dbReference type="SMART" id="SM01174"/>
    </source>
</evidence>
<dbReference type="Proteomes" id="UP000183832">
    <property type="component" value="Unassembled WGS sequence"/>
</dbReference>
<evidence type="ECO:0000256" key="2">
    <source>
        <dbReference type="RuleBase" id="RU367088"/>
    </source>
</evidence>
<gene>
    <name evidence="5" type="primary">putative Protein FAM188B2</name>
    <name evidence="5" type="ORF">CLUMA_CG012562</name>
</gene>
<dbReference type="GO" id="GO:1990380">
    <property type="term" value="F:K48-linked deubiquitinase activity"/>
    <property type="evidence" value="ECO:0007669"/>
    <property type="project" value="UniProtKB-UniRule"/>
</dbReference>
<dbReference type="PANTHER" id="PTHR12473">
    <property type="entry name" value="UBIQUITIN CARBOXYL-TERMINAL HYDROLASE MINDY-4-RELATED"/>
    <property type="match status" value="1"/>
</dbReference>
<keyword evidence="6" id="KW-1185">Reference proteome</keyword>
<keyword evidence="2" id="KW-0833">Ubl conjugation pathway</keyword>
<dbReference type="AlphaFoldDB" id="A0A1J1IHT9"/>
<comment type="function">
    <text evidence="2">Hydrolase that can remove 'Lys-48'-linked conjugated ubiquitin from proteins.</text>
</comment>
<comment type="catalytic activity">
    <reaction evidence="2">
        <text>Thiol-dependent hydrolysis of ester, thioester, amide, peptide and isopeptide bonds formed by the C-terminal Gly of ubiquitin (a 76-residue protein attached to proteins as an intracellular targeting signal).</text>
        <dbReference type="EC" id="3.4.19.12"/>
    </reaction>
</comment>
<keyword evidence="2" id="KW-0378">Hydrolase</keyword>
<accession>A0A1J1IHT9</accession>
<evidence type="ECO:0000313" key="6">
    <source>
        <dbReference type="Proteomes" id="UP000183832"/>
    </source>
</evidence>
<sequence length="391" mass="43986">MSRPKLIGGRAITATEAIEIRQTVFGSASAPPRGEWTRTGITFGHHNAEYPFGLRSPKNATRGLQSVIQAFIVKYFIFDNRPKEKSVPLEHLLKPSETEQVTALWTSISEILWNIGEKTKTIVCLPGELPHIGHSHAYFQDNVTEKLWMFEFNNLDDLQIFIKRYIFFFTDDPSPGALLFLYSAVWTRGFENVRNDLDASKGSHLMGNYEEGSLNIVTLLLSGRATPYLHNGVIYVGDEDHYALPQFGILSRSRVGLLIWDGAGEALRVQSRQPGSRLKTPALPVWVTSCMGHYGVIFNSNRELLRNYHAEKRFELHHYTCAGFFVSMTVDNRGQDDDGGANYQRQNTKVDGKESDAGVLQSTPIEKLIQTKWAESKISFLSAVDPAKMTL</sequence>
<protein>
    <recommendedName>
        <fullName evidence="2">Ubiquitin carboxyl-terminal hydrolase MINDY</fullName>
        <ecNumber evidence="2">3.4.19.12</ecNumber>
    </recommendedName>
</protein>
<evidence type="ECO:0000256" key="1">
    <source>
        <dbReference type="ARBA" id="ARBA00011074"/>
    </source>
</evidence>
<dbReference type="Pfam" id="PF13898">
    <property type="entry name" value="MINDY-3_4_CD"/>
    <property type="match status" value="1"/>
</dbReference>
<dbReference type="GO" id="GO:0006508">
    <property type="term" value="P:proteolysis"/>
    <property type="evidence" value="ECO:0007669"/>
    <property type="project" value="UniProtKB-KW"/>
</dbReference>
<evidence type="ECO:0000256" key="3">
    <source>
        <dbReference type="SAM" id="MobiDB-lite"/>
    </source>
</evidence>
<dbReference type="GO" id="GO:0004843">
    <property type="term" value="F:cysteine-type deubiquitinase activity"/>
    <property type="evidence" value="ECO:0007669"/>
    <property type="project" value="UniProtKB-UniRule"/>
</dbReference>
<keyword evidence="2" id="KW-0788">Thiol protease</keyword>
<dbReference type="SMART" id="SM01174">
    <property type="entry name" value="DUF4205"/>
    <property type="match status" value="1"/>
</dbReference>
<organism evidence="5 6">
    <name type="scientific">Clunio marinus</name>
    <dbReference type="NCBI Taxonomy" id="568069"/>
    <lineage>
        <taxon>Eukaryota</taxon>
        <taxon>Metazoa</taxon>
        <taxon>Ecdysozoa</taxon>
        <taxon>Arthropoda</taxon>
        <taxon>Hexapoda</taxon>
        <taxon>Insecta</taxon>
        <taxon>Pterygota</taxon>
        <taxon>Neoptera</taxon>
        <taxon>Endopterygota</taxon>
        <taxon>Diptera</taxon>
        <taxon>Nematocera</taxon>
        <taxon>Chironomoidea</taxon>
        <taxon>Chironomidae</taxon>
        <taxon>Clunio</taxon>
    </lineage>
</organism>
<feature type="region of interest" description="Disordered" evidence="3">
    <location>
        <begin position="336"/>
        <end position="357"/>
    </location>
</feature>
<dbReference type="PANTHER" id="PTHR12473:SF8">
    <property type="entry name" value="UBIQUITIN CARBOXYL-TERMINAL HYDROLASE MINDY-4-RELATED"/>
    <property type="match status" value="1"/>
</dbReference>
<dbReference type="EC" id="3.4.19.12" evidence="2"/>